<evidence type="ECO:0000313" key="3">
    <source>
        <dbReference type="Proteomes" id="UP000623129"/>
    </source>
</evidence>
<comment type="caution">
    <text evidence="2">The sequence shown here is derived from an EMBL/GenBank/DDBJ whole genome shotgun (WGS) entry which is preliminary data.</text>
</comment>
<feature type="compositionally biased region" description="Basic residues" evidence="1">
    <location>
        <begin position="176"/>
        <end position="186"/>
    </location>
</feature>
<reference evidence="2" key="1">
    <citation type="submission" date="2020-01" db="EMBL/GenBank/DDBJ databases">
        <title>Genome sequence of Kobresia littledalei, the first chromosome-level genome in the family Cyperaceae.</title>
        <authorList>
            <person name="Qu G."/>
        </authorList>
    </citation>
    <scope>NUCLEOTIDE SEQUENCE</scope>
    <source>
        <strain evidence="2">C.B.Clarke</strain>
        <tissue evidence="2">Leaf</tissue>
    </source>
</reference>
<name>A0A833RGA8_9POAL</name>
<feature type="compositionally biased region" description="Polar residues" evidence="1">
    <location>
        <begin position="107"/>
        <end position="120"/>
    </location>
</feature>
<proteinExistence type="predicted"/>
<feature type="compositionally biased region" description="Polar residues" evidence="1">
    <location>
        <begin position="62"/>
        <end position="71"/>
    </location>
</feature>
<dbReference type="AlphaFoldDB" id="A0A833RGA8"/>
<dbReference type="PANTHER" id="PTHR34193">
    <property type="entry name" value="OS11G0199801 PROTEIN"/>
    <property type="match status" value="1"/>
</dbReference>
<dbReference type="Proteomes" id="UP000623129">
    <property type="component" value="Unassembled WGS sequence"/>
</dbReference>
<accession>A0A833RGA8</accession>
<organism evidence="2 3">
    <name type="scientific">Carex littledalei</name>
    <dbReference type="NCBI Taxonomy" id="544730"/>
    <lineage>
        <taxon>Eukaryota</taxon>
        <taxon>Viridiplantae</taxon>
        <taxon>Streptophyta</taxon>
        <taxon>Embryophyta</taxon>
        <taxon>Tracheophyta</taxon>
        <taxon>Spermatophyta</taxon>
        <taxon>Magnoliopsida</taxon>
        <taxon>Liliopsida</taxon>
        <taxon>Poales</taxon>
        <taxon>Cyperaceae</taxon>
        <taxon>Cyperoideae</taxon>
        <taxon>Cariceae</taxon>
        <taxon>Carex</taxon>
        <taxon>Carex subgen. Euthyceras</taxon>
    </lineage>
</organism>
<keyword evidence="3" id="KW-1185">Reference proteome</keyword>
<feature type="region of interest" description="Disordered" evidence="1">
    <location>
        <begin position="42"/>
        <end position="120"/>
    </location>
</feature>
<evidence type="ECO:0000256" key="1">
    <source>
        <dbReference type="SAM" id="MobiDB-lite"/>
    </source>
</evidence>
<sequence length="299" mass="34054">MKPLKQSEINRNGHIRRDEMTRITASSRSIMEYDKWIEGIKSSGAQFGKPGSPSPGAWSSRILPSSNFKQSNSDEEFQCRDKRDDPDADRAASPVLWKKSPADESSDMLQNSESAYPATRTQEIANYRKEMMEMVRGLPDVEFELTLQDIVEKRKEFKEVEPVTVKELASDEKETKRKKKQKKYVKSKNVDTGLLTRMFLPLSVAVRRKSFNLRNRGDKVATKEVDEKKQVMAKKKSKDEEWWRKNEFSEKGSSSSSSVGSSSSNGSNSSGDDHFSRNMSMKKTKCYCFRPGKSKAKSS</sequence>
<evidence type="ECO:0000313" key="2">
    <source>
        <dbReference type="EMBL" id="KAF3334148.1"/>
    </source>
</evidence>
<protein>
    <submittedName>
        <fullName evidence="2">Uncharacterized protein</fullName>
    </submittedName>
</protein>
<feature type="compositionally biased region" description="Basic and acidic residues" evidence="1">
    <location>
        <begin position="237"/>
        <end position="250"/>
    </location>
</feature>
<dbReference type="OrthoDB" id="776574at2759"/>
<feature type="region of interest" description="Disordered" evidence="1">
    <location>
        <begin position="168"/>
        <end position="187"/>
    </location>
</feature>
<feature type="region of interest" description="Disordered" evidence="1">
    <location>
        <begin position="1"/>
        <end position="21"/>
    </location>
</feature>
<gene>
    <name evidence="2" type="ORF">FCM35_KLT20752</name>
</gene>
<dbReference type="PANTHER" id="PTHR34193:SF18">
    <property type="entry name" value="OS11G0199801 PROTEIN"/>
    <property type="match status" value="1"/>
</dbReference>
<feature type="compositionally biased region" description="Basic and acidic residues" evidence="1">
    <location>
        <begin position="77"/>
        <end position="90"/>
    </location>
</feature>
<feature type="region of interest" description="Disordered" evidence="1">
    <location>
        <begin position="221"/>
        <end position="278"/>
    </location>
</feature>
<feature type="compositionally biased region" description="Basic and acidic residues" evidence="1">
    <location>
        <begin position="221"/>
        <end position="230"/>
    </location>
</feature>
<dbReference type="EMBL" id="SWLB01000009">
    <property type="protein sequence ID" value="KAF3334148.1"/>
    <property type="molecule type" value="Genomic_DNA"/>
</dbReference>
<feature type="compositionally biased region" description="Low complexity" evidence="1">
    <location>
        <begin position="252"/>
        <end position="270"/>
    </location>
</feature>